<dbReference type="Proteomes" id="UP000887577">
    <property type="component" value="Unplaced"/>
</dbReference>
<evidence type="ECO:0000313" key="2">
    <source>
        <dbReference type="Proteomes" id="UP000887577"/>
    </source>
</evidence>
<accession>A0A914YQS4</accession>
<evidence type="ECO:0000313" key="3">
    <source>
        <dbReference type="WBParaSite" id="PSU_v2.g21422.t1"/>
    </source>
</evidence>
<organism evidence="2 3">
    <name type="scientific">Panagrolaimus superbus</name>
    <dbReference type="NCBI Taxonomy" id="310955"/>
    <lineage>
        <taxon>Eukaryota</taxon>
        <taxon>Metazoa</taxon>
        <taxon>Ecdysozoa</taxon>
        <taxon>Nematoda</taxon>
        <taxon>Chromadorea</taxon>
        <taxon>Rhabditida</taxon>
        <taxon>Tylenchina</taxon>
        <taxon>Panagrolaimomorpha</taxon>
        <taxon>Panagrolaimoidea</taxon>
        <taxon>Panagrolaimidae</taxon>
        <taxon>Panagrolaimus</taxon>
    </lineage>
</organism>
<name>A0A914YQS4_9BILA</name>
<sequence>MGITKKDLNELNSMDIDKVSVISGASVSTYRPKGETAEERRLRKQGIKEQQRDRRMEKKMNKLAFKEEKRIMDKQASRLQVKGRSIK</sequence>
<protein>
    <submittedName>
        <fullName evidence="3">Uncharacterized protein</fullName>
    </submittedName>
</protein>
<keyword evidence="2" id="KW-1185">Reference proteome</keyword>
<proteinExistence type="predicted"/>
<dbReference type="WBParaSite" id="PSU_v2.g21422.t1">
    <property type="protein sequence ID" value="PSU_v2.g21422.t1"/>
    <property type="gene ID" value="PSU_v2.g21422"/>
</dbReference>
<evidence type="ECO:0000256" key="1">
    <source>
        <dbReference type="SAM" id="MobiDB-lite"/>
    </source>
</evidence>
<dbReference type="AlphaFoldDB" id="A0A914YQS4"/>
<reference evidence="3" key="1">
    <citation type="submission" date="2022-11" db="UniProtKB">
        <authorList>
            <consortium name="WormBaseParasite"/>
        </authorList>
    </citation>
    <scope>IDENTIFICATION</scope>
</reference>
<feature type="region of interest" description="Disordered" evidence="1">
    <location>
        <begin position="32"/>
        <end position="61"/>
    </location>
</feature>